<dbReference type="PANTHER" id="PTHR18804">
    <property type="entry name" value="RIBOSOMAL PROTEIN"/>
    <property type="match status" value="1"/>
</dbReference>
<evidence type="ECO:0000256" key="5">
    <source>
        <dbReference type="RuleBase" id="RU000571"/>
    </source>
</evidence>
<dbReference type="InterPro" id="IPR052010">
    <property type="entry name" value="Ribosomal_LSU_bL36"/>
</dbReference>
<dbReference type="GO" id="GO:0003735">
    <property type="term" value="F:structural constituent of ribosome"/>
    <property type="evidence" value="ECO:0007669"/>
    <property type="project" value="InterPro"/>
</dbReference>
<organism evidence="6 7">
    <name type="scientific">Candidatus Staskawiczbacteria bacterium RIFOXYD1_FULL_32_13</name>
    <dbReference type="NCBI Taxonomy" id="1802234"/>
    <lineage>
        <taxon>Bacteria</taxon>
        <taxon>Candidatus Staskawicziibacteriota</taxon>
    </lineage>
</organism>
<dbReference type="HAMAP" id="MF_00251">
    <property type="entry name" value="Ribosomal_bL36"/>
    <property type="match status" value="1"/>
</dbReference>
<sequence>MKVKPSVKKICNGCQSVKRYGKLYVICKKNPKHKQRQG</sequence>
<accession>A0A1G2JQR7</accession>
<protein>
    <recommendedName>
        <fullName evidence="4">Large ribosomal subunit protein bL36</fullName>
    </recommendedName>
</protein>
<keyword evidence="2 4" id="KW-0689">Ribosomal protein</keyword>
<dbReference type="GO" id="GO:1990904">
    <property type="term" value="C:ribonucleoprotein complex"/>
    <property type="evidence" value="ECO:0007669"/>
    <property type="project" value="UniProtKB-KW"/>
</dbReference>
<dbReference type="EMBL" id="MHPU01000018">
    <property type="protein sequence ID" value="OGZ88630.1"/>
    <property type="molecule type" value="Genomic_DNA"/>
</dbReference>
<dbReference type="Pfam" id="PF00444">
    <property type="entry name" value="Ribosomal_L36"/>
    <property type="match status" value="1"/>
</dbReference>
<name>A0A1G2JQR7_9BACT</name>
<reference evidence="6 7" key="1">
    <citation type="journal article" date="2016" name="Nat. Commun.">
        <title>Thousands of microbial genomes shed light on interconnected biogeochemical processes in an aquifer system.</title>
        <authorList>
            <person name="Anantharaman K."/>
            <person name="Brown C.T."/>
            <person name="Hug L.A."/>
            <person name="Sharon I."/>
            <person name="Castelle C.J."/>
            <person name="Probst A.J."/>
            <person name="Thomas B.C."/>
            <person name="Singh A."/>
            <person name="Wilkins M.J."/>
            <person name="Karaoz U."/>
            <person name="Brodie E.L."/>
            <person name="Williams K.H."/>
            <person name="Hubbard S.S."/>
            <person name="Banfield J.F."/>
        </authorList>
    </citation>
    <scope>NUCLEOTIDE SEQUENCE [LARGE SCALE GENOMIC DNA]</scope>
</reference>
<comment type="caution">
    <text evidence="6">The sequence shown here is derived from an EMBL/GenBank/DDBJ whole genome shotgun (WGS) entry which is preliminary data.</text>
</comment>
<proteinExistence type="inferred from homology"/>
<dbReference type="AlphaFoldDB" id="A0A1G2JQR7"/>
<evidence type="ECO:0000256" key="3">
    <source>
        <dbReference type="ARBA" id="ARBA00023274"/>
    </source>
</evidence>
<evidence type="ECO:0000313" key="7">
    <source>
        <dbReference type="Proteomes" id="UP000178935"/>
    </source>
</evidence>
<dbReference type="SUPFAM" id="SSF57840">
    <property type="entry name" value="Ribosomal protein L36"/>
    <property type="match status" value="1"/>
</dbReference>
<dbReference type="GO" id="GO:0005840">
    <property type="term" value="C:ribosome"/>
    <property type="evidence" value="ECO:0007669"/>
    <property type="project" value="UniProtKB-KW"/>
</dbReference>
<evidence type="ECO:0000256" key="4">
    <source>
        <dbReference type="HAMAP-Rule" id="MF_00251"/>
    </source>
</evidence>
<dbReference type="Proteomes" id="UP000178935">
    <property type="component" value="Unassembled WGS sequence"/>
</dbReference>
<dbReference type="PROSITE" id="PS00828">
    <property type="entry name" value="RIBOSOMAL_L36"/>
    <property type="match status" value="1"/>
</dbReference>
<evidence type="ECO:0000313" key="6">
    <source>
        <dbReference type="EMBL" id="OGZ88630.1"/>
    </source>
</evidence>
<dbReference type="InterPro" id="IPR000473">
    <property type="entry name" value="Ribosomal_bL36"/>
</dbReference>
<comment type="similarity">
    <text evidence="1 4 5">Belongs to the bacterial ribosomal protein bL36 family.</text>
</comment>
<gene>
    <name evidence="4" type="primary">rpmJ</name>
    <name evidence="6" type="ORF">A2561_02165</name>
</gene>
<dbReference type="InterPro" id="IPR035977">
    <property type="entry name" value="Ribosomal_bL36_sp"/>
</dbReference>
<evidence type="ECO:0000256" key="1">
    <source>
        <dbReference type="ARBA" id="ARBA00007645"/>
    </source>
</evidence>
<dbReference type="GO" id="GO:0006412">
    <property type="term" value="P:translation"/>
    <property type="evidence" value="ECO:0007669"/>
    <property type="project" value="UniProtKB-UniRule"/>
</dbReference>
<dbReference type="NCBIfam" id="TIGR01022">
    <property type="entry name" value="rpmJ_bact"/>
    <property type="match status" value="1"/>
</dbReference>
<keyword evidence="3 4" id="KW-0687">Ribonucleoprotein</keyword>
<dbReference type="PANTHER" id="PTHR18804:SF16">
    <property type="entry name" value="RIBOSOMAL PROTEIN"/>
    <property type="match status" value="1"/>
</dbReference>
<evidence type="ECO:0000256" key="2">
    <source>
        <dbReference type="ARBA" id="ARBA00022980"/>
    </source>
</evidence>